<dbReference type="GO" id="GO:0009297">
    <property type="term" value="P:pilus assembly"/>
    <property type="evidence" value="ECO:0007669"/>
    <property type="project" value="InterPro"/>
</dbReference>
<dbReference type="InterPro" id="IPR025949">
    <property type="entry name" value="PapC-like_C"/>
</dbReference>
<keyword evidence="1" id="KW-0472">Membrane</keyword>
<dbReference type="RefSeq" id="WP_152748814.1">
    <property type="nucleotide sequence ID" value="NZ_VUBA01000029.1"/>
</dbReference>
<organism evidence="3 4">
    <name type="scientific">Pseudomonas kitaguniensis</name>
    <dbReference type="NCBI Taxonomy" id="2607908"/>
    <lineage>
        <taxon>Bacteria</taxon>
        <taxon>Pseudomonadati</taxon>
        <taxon>Pseudomonadota</taxon>
        <taxon>Gammaproteobacteria</taxon>
        <taxon>Pseudomonadales</taxon>
        <taxon>Pseudomonadaceae</taxon>
        <taxon>Pseudomonas</taxon>
    </lineage>
</organism>
<keyword evidence="1" id="KW-1029">Fimbrium biogenesis</keyword>
<evidence type="ECO:0000256" key="1">
    <source>
        <dbReference type="RuleBase" id="RU003884"/>
    </source>
</evidence>
<keyword evidence="1" id="KW-0998">Cell outer membrane</keyword>
<proteinExistence type="inferred from homology"/>
<dbReference type="PANTHER" id="PTHR30451:SF5">
    <property type="entry name" value="SLR0019 PROTEIN"/>
    <property type="match status" value="1"/>
</dbReference>
<dbReference type="GO" id="GO:0009279">
    <property type="term" value="C:cell outer membrane"/>
    <property type="evidence" value="ECO:0007669"/>
    <property type="project" value="UniProtKB-SubCell"/>
</dbReference>
<dbReference type="Proteomes" id="UP000325438">
    <property type="component" value="Unassembled WGS sequence"/>
</dbReference>
<evidence type="ECO:0000259" key="2">
    <source>
        <dbReference type="Pfam" id="PF13953"/>
    </source>
</evidence>
<protein>
    <submittedName>
        <fullName evidence="3">Fimbrial biogenesis outer membrane usher protein</fullName>
    </submittedName>
</protein>
<dbReference type="InterPro" id="IPR018030">
    <property type="entry name" value="Fimbrial_membr_usher_CS"/>
</dbReference>
<dbReference type="Gene3D" id="2.60.40.2070">
    <property type="match status" value="1"/>
</dbReference>
<sequence>MIALPVVAGDLPPPPSSLEAVADAQLFLELVVNQMDTGRVIAVDQRAGQLYVPASALQDVGMKLPGDLTGSIALDALPGLHSDYDSNGQRLLLDVPPSWLQEQFIGNRNTYPRTQAMSSFGALLNYDVYFNDTDEGGSYLAGWSELRLFDNWGTLSTTGQYRQTLIGGVSDSTLNNGYRRYDTTWRFSDDERLLTYEAGDVISGSLPWSSSVRLGGVQLSRDFAVRPDLVTYPLPQFAGEAAVPSSVDLFINGYKSESALLQPGPYTLTNIPFINGAGEAVVVTTDALGRQVSTTVPFYVTSTLLQQGLSDFSVAAGTLRRDYTLRDFGYGPGVASGTFRYGYSDNLTLESHAEAASDLTLGGLGGNLRLGNVGVLNTAVAQSQFAGRTGQQLSLGYQYNSTRYSLSYQRVERRDEYADLSLVDTPYASLSKRSEQVTLSLNLERFGSLGVGYFDVQAADDSRTRLFNLSWSKPLWRNTSFYLSGNREVGDSNWAMQAQLVIPFDLSGSLAVSIERSKDGASRQRVNYSSAVPSEGGVGYNLGYAQGDGPTYRQADLTWRLQSVQLQAGVYGSSDAETRWADASGSLVWMGGNTFAANRINDAFVVVSTEGFAGIPVRYENQLVGHTDRNGHLLVPWSSAYYRGKYEIDPLNLPPNIQSANVEQRVSVRRGSGYLLAFPLRRVIAASITLVDNQHEDLPLGSLVVHEQSNTQAVVGWDGLVYLENLSAHNTLQVTLGEGRTCQATFDIDEQQQDVPLIGPLVCQ</sequence>
<dbReference type="AlphaFoldDB" id="A0A5N7JPX1"/>
<accession>A0A5N7JPX1</accession>
<dbReference type="Pfam" id="PF13953">
    <property type="entry name" value="PapC_C"/>
    <property type="match status" value="1"/>
</dbReference>
<comment type="similarity">
    <text evidence="1">Belongs to the fimbrial export usher family.</text>
</comment>
<keyword evidence="1" id="KW-0813">Transport</keyword>
<dbReference type="InterPro" id="IPR043142">
    <property type="entry name" value="PapC-like_C_sf"/>
</dbReference>
<name>A0A5N7JPX1_9PSED</name>
<dbReference type="GO" id="GO:0015473">
    <property type="term" value="F:fimbrial usher porin activity"/>
    <property type="evidence" value="ECO:0007669"/>
    <property type="project" value="InterPro"/>
</dbReference>
<evidence type="ECO:0000313" key="3">
    <source>
        <dbReference type="EMBL" id="MPQ83346.1"/>
    </source>
</evidence>
<comment type="caution">
    <text evidence="3">The sequence shown here is derived from an EMBL/GenBank/DDBJ whole genome shotgun (WGS) entry which is preliminary data.</text>
</comment>
<reference evidence="3 4" key="1">
    <citation type="submission" date="2019-09" db="EMBL/GenBank/DDBJ databases">
        <title>The draft genomes of Allium pathogen Pseudomonas sp.</title>
        <authorList>
            <person name="Fujikawa T."/>
            <person name="Sawada H."/>
        </authorList>
    </citation>
    <scope>NUCLEOTIDE SEQUENCE [LARGE SCALE GENOMIC DNA]</scope>
    <source>
        <strain evidence="3 4">MAFF 730085</strain>
    </source>
</reference>
<evidence type="ECO:0000313" key="4">
    <source>
        <dbReference type="Proteomes" id="UP000325438"/>
    </source>
</evidence>
<comment type="subcellular location">
    <subcellularLocation>
        <location evidence="1">Cell outer membrane</location>
        <topology evidence="1">Multi-pass membrane protein</topology>
    </subcellularLocation>
</comment>
<dbReference type="PANTHER" id="PTHR30451">
    <property type="entry name" value="OUTER MEMBRANE USHER PROTEIN"/>
    <property type="match status" value="1"/>
</dbReference>
<dbReference type="EMBL" id="VUBA01000029">
    <property type="protein sequence ID" value="MPQ83346.1"/>
    <property type="molecule type" value="Genomic_DNA"/>
</dbReference>
<feature type="domain" description="PapC-like C-terminal" evidence="2">
    <location>
        <begin position="688"/>
        <end position="749"/>
    </location>
</feature>
<dbReference type="Pfam" id="PF00577">
    <property type="entry name" value="Usher"/>
    <property type="match status" value="1"/>
</dbReference>
<dbReference type="Gene3D" id="2.60.40.3110">
    <property type="match status" value="1"/>
</dbReference>
<dbReference type="InterPro" id="IPR042186">
    <property type="entry name" value="FimD_plug_dom"/>
</dbReference>
<dbReference type="PROSITE" id="PS01151">
    <property type="entry name" value="FIMBRIAL_USHER"/>
    <property type="match status" value="1"/>
</dbReference>
<keyword evidence="1" id="KW-0812">Transmembrane</keyword>
<gene>
    <name evidence="3" type="ORF">F0170_04685</name>
</gene>
<dbReference type="InterPro" id="IPR000015">
    <property type="entry name" value="Fimb_usher"/>
</dbReference>
<dbReference type="Gene3D" id="2.60.40.2610">
    <property type="entry name" value="Outer membrane usher protein FimD, plug domain"/>
    <property type="match status" value="1"/>
</dbReference>